<evidence type="ECO:0000256" key="5">
    <source>
        <dbReference type="ARBA" id="ARBA00022679"/>
    </source>
</evidence>
<feature type="binding site" evidence="12">
    <location>
        <position position="330"/>
    </location>
    <ligand>
        <name>UDP-N-acetyl-alpha-D-glucosamine</name>
        <dbReference type="ChEBI" id="CHEBI:57705"/>
    </ligand>
</feature>
<dbReference type="PANTHER" id="PTHR43783:SF1">
    <property type="entry name" value="UDP-N-ACETYLGLUCOSAMINE 1-CARBOXYVINYLTRANSFERASE"/>
    <property type="match status" value="1"/>
</dbReference>
<dbReference type="InterPro" id="IPR036968">
    <property type="entry name" value="Enolpyruvate_Tfrase_sf"/>
</dbReference>
<dbReference type="GO" id="GO:0051301">
    <property type="term" value="P:cell division"/>
    <property type="evidence" value="ECO:0007669"/>
    <property type="project" value="UniProtKB-KW"/>
</dbReference>
<evidence type="ECO:0000256" key="4">
    <source>
        <dbReference type="ARBA" id="ARBA00022618"/>
    </source>
</evidence>
<evidence type="ECO:0000256" key="9">
    <source>
        <dbReference type="ARBA" id="ARBA00023316"/>
    </source>
</evidence>
<dbReference type="CDD" id="cd01555">
    <property type="entry name" value="UdpNAET"/>
    <property type="match status" value="1"/>
</dbReference>
<evidence type="ECO:0000256" key="1">
    <source>
        <dbReference type="ARBA" id="ARBA00004496"/>
    </source>
</evidence>
<feature type="binding site" evidence="12">
    <location>
        <position position="352"/>
    </location>
    <ligand>
        <name>UDP-N-acetyl-alpha-D-glucosamine</name>
        <dbReference type="ChEBI" id="CHEBI:57705"/>
    </ligand>
</feature>
<evidence type="ECO:0000256" key="6">
    <source>
        <dbReference type="ARBA" id="ARBA00022960"/>
    </source>
</evidence>
<protein>
    <recommendedName>
        <fullName evidence="12">UDP-N-acetylglucosamine 1-carboxyvinyltransferase</fullName>
        <ecNumber evidence="12">2.5.1.7</ecNumber>
    </recommendedName>
    <alternativeName>
        <fullName evidence="12">Enoylpyruvate transferase</fullName>
    </alternativeName>
    <alternativeName>
        <fullName evidence="12">UDP-N-acetylglucosamine enolpyruvyl transferase</fullName>
        <shortName evidence="12">EPT</shortName>
    </alternativeName>
</protein>
<dbReference type="EC" id="2.5.1.7" evidence="12"/>
<dbReference type="RefSeq" id="WP_088152972.1">
    <property type="nucleotide sequence ID" value="NZ_NHON01000042.1"/>
</dbReference>
<sequence length="445" mass="45617">MSRANVVSFRRAAPWWTASAAGRLEIDGGVPLRGEIAVAGAKNAALPLMVCAALTDERLTLRNLPRILDVAILAGILAELGAEVSWDESGPALTGTLGGAGFGSGRVDSALVSRMRASFLIAGAALARLGRIALPLPGGDAIGLRPVDFHLAGFRQMGATAEIEGGEVVLSAPGGLRGAAIVLPFPSVGATQNLMLAATLAKGETSITNAAREPEVTDLARCLSAMGARIDGIGTDTLHISGVDRLHGATYDVLPDRIELGTLICAAAATGGELRLAGASTELLSAALPVFQDAGIEIAAAGGAVTARRGAGGLVGVDIMTQPYPGFATDLQPQAMALLSCAEGAAMITETLFENRFRHVPELQRMGANIRVVRNHAVIRGVPALHGAEVTATDIRAGAALLIAALGAEGTSTLHGVEHVDRGYDSLVDRLRRCGARIRRVDAAG</sequence>
<keyword evidence="6 12" id="KW-0133">Cell shape</keyword>
<feature type="binding site" evidence="12">
    <location>
        <begin position="42"/>
        <end position="43"/>
    </location>
    <ligand>
        <name>phosphoenolpyruvate</name>
        <dbReference type="ChEBI" id="CHEBI:58702"/>
    </ligand>
</feature>
<name>A0A211ZIQ1_9PROT</name>
<feature type="active site" description="Proton donor" evidence="12">
    <location>
        <position position="140"/>
    </location>
</feature>
<dbReference type="UniPathway" id="UPA00219"/>
<dbReference type="EMBL" id="NHON01000042">
    <property type="protein sequence ID" value="OWJ65168.1"/>
    <property type="molecule type" value="Genomic_DNA"/>
</dbReference>
<dbReference type="HAMAP" id="MF_00111">
    <property type="entry name" value="MurA"/>
    <property type="match status" value="1"/>
</dbReference>
<dbReference type="Pfam" id="PF00275">
    <property type="entry name" value="EPSP_synthase"/>
    <property type="match status" value="1"/>
</dbReference>
<dbReference type="GO" id="GO:0009252">
    <property type="term" value="P:peptidoglycan biosynthetic process"/>
    <property type="evidence" value="ECO:0007669"/>
    <property type="project" value="UniProtKB-UniRule"/>
</dbReference>
<evidence type="ECO:0000256" key="7">
    <source>
        <dbReference type="ARBA" id="ARBA00022984"/>
    </source>
</evidence>
<keyword evidence="4 12" id="KW-0132">Cell division</keyword>
<keyword evidence="3 12" id="KW-0963">Cytoplasm</keyword>
<gene>
    <name evidence="12" type="primary">murA</name>
    <name evidence="14" type="ORF">BWR60_21015</name>
</gene>
<evidence type="ECO:0000256" key="8">
    <source>
        <dbReference type="ARBA" id="ARBA00023306"/>
    </source>
</evidence>
<keyword evidence="7 12" id="KW-0573">Peptidoglycan synthesis</keyword>
<feature type="binding site" evidence="12">
    <location>
        <position position="116"/>
    </location>
    <ligand>
        <name>UDP-N-acetyl-alpha-D-glucosamine</name>
        <dbReference type="ChEBI" id="CHEBI:57705"/>
    </ligand>
</feature>
<dbReference type="InterPro" id="IPR005750">
    <property type="entry name" value="UDP_GlcNAc_COvinyl_MurA"/>
</dbReference>
<comment type="caution">
    <text evidence="14">The sequence shown here is derived from an EMBL/GenBank/DDBJ whole genome shotgun (WGS) entry which is preliminary data.</text>
</comment>
<dbReference type="OrthoDB" id="9803760at2"/>
<reference evidence="15" key="1">
    <citation type="submission" date="2017-05" db="EMBL/GenBank/DDBJ databases">
        <authorList>
            <person name="Macchi M."/>
            <person name="Festa S."/>
            <person name="Coppotelli B.M."/>
            <person name="Morelli I.S."/>
        </authorList>
    </citation>
    <scope>NUCLEOTIDE SEQUENCE [LARGE SCALE GENOMIC DNA]</scope>
    <source>
        <strain evidence="15">I</strain>
    </source>
</reference>
<dbReference type="GO" id="GO:0008360">
    <property type="term" value="P:regulation of cell shape"/>
    <property type="evidence" value="ECO:0007669"/>
    <property type="project" value="UniProtKB-KW"/>
</dbReference>
<feature type="domain" description="Enolpyruvate transferase" evidence="13">
    <location>
        <begin position="27"/>
        <end position="431"/>
    </location>
</feature>
<keyword evidence="5 12" id="KW-0808">Transferase</keyword>
<dbReference type="InterPro" id="IPR013792">
    <property type="entry name" value="RNA3'P_cycl/enolpyr_Trfase_a/b"/>
</dbReference>
<keyword evidence="9 12" id="KW-0961">Cell wall biogenesis/degradation</keyword>
<dbReference type="SUPFAM" id="SSF55205">
    <property type="entry name" value="EPT/RTPC-like"/>
    <property type="match status" value="1"/>
</dbReference>
<evidence type="ECO:0000259" key="13">
    <source>
        <dbReference type="Pfam" id="PF00275"/>
    </source>
</evidence>
<dbReference type="NCBIfam" id="NF006873">
    <property type="entry name" value="PRK09369.1"/>
    <property type="match status" value="1"/>
</dbReference>
<dbReference type="AlphaFoldDB" id="A0A211ZIQ1"/>
<dbReference type="InterPro" id="IPR050068">
    <property type="entry name" value="MurA_subfamily"/>
</dbReference>
<dbReference type="InterPro" id="IPR001986">
    <property type="entry name" value="Enolpyruvate_Tfrase_dom"/>
</dbReference>
<dbReference type="Gene3D" id="3.65.10.10">
    <property type="entry name" value="Enolpyruvate transferase domain"/>
    <property type="match status" value="2"/>
</dbReference>
<dbReference type="GO" id="GO:0005737">
    <property type="term" value="C:cytoplasm"/>
    <property type="evidence" value="ECO:0007669"/>
    <property type="project" value="UniProtKB-SubCell"/>
</dbReference>
<dbReference type="GO" id="GO:0019277">
    <property type="term" value="P:UDP-N-acetylgalactosamine biosynthetic process"/>
    <property type="evidence" value="ECO:0007669"/>
    <property type="project" value="InterPro"/>
</dbReference>
<dbReference type="GO" id="GO:0008760">
    <property type="term" value="F:UDP-N-acetylglucosamine 1-carboxyvinyltransferase activity"/>
    <property type="evidence" value="ECO:0007669"/>
    <property type="project" value="UniProtKB-UniRule"/>
</dbReference>
<dbReference type="NCBIfam" id="TIGR01072">
    <property type="entry name" value="murA"/>
    <property type="match status" value="1"/>
</dbReference>
<dbReference type="Proteomes" id="UP000196655">
    <property type="component" value="Unassembled WGS sequence"/>
</dbReference>
<evidence type="ECO:0000313" key="15">
    <source>
        <dbReference type="Proteomes" id="UP000196655"/>
    </source>
</evidence>
<dbReference type="PANTHER" id="PTHR43783">
    <property type="entry name" value="UDP-N-ACETYLGLUCOSAMINE 1-CARBOXYVINYLTRANSFERASE"/>
    <property type="match status" value="1"/>
</dbReference>
<comment type="caution">
    <text evidence="12">Lacks conserved residue(s) required for the propagation of feature annotation.</text>
</comment>
<organism evidence="14 15">
    <name type="scientific">Inquilinus limosus</name>
    <dbReference type="NCBI Taxonomy" id="171674"/>
    <lineage>
        <taxon>Bacteria</taxon>
        <taxon>Pseudomonadati</taxon>
        <taxon>Pseudomonadota</taxon>
        <taxon>Alphaproteobacteria</taxon>
        <taxon>Rhodospirillales</taxon>
        <taxon>Rhodospirillaceae</taxon>
        <taxon>Inquilinus</taxon>
    </lineage>
</organism>
<keyword evidence="8 12" id="KW-0131">Cell cycle</keyword>
<keyword evidence="15" id="KW-1185">Reference proteome</keyword>
<comment type="function">
    <text evidence="12">Cell wall formation. Adds enolpyruvyl to UDP-N-acetylglucosamine.</text>
</comment>
<accession>A0A211ZIQ1</accession>
<evidence type="ECO:0000256" key="3">
    <source>
        <dbReference type="ARBA" id="ARBA00022490"/>
    </source>
</evidence>
<evidence type="ECO:0000256" key="10">
    <source>
        <dbReference type="ARBA" id="ARBA00038367"/>
    </source>
</evidence>
<comment type="catalytic activity">
    <reaction evidence="11 12">
        <text>phosphoenolpyruvate + UDP-N-acetyl-alpha-D-glucosamine = UDP-N-acetyl-3-O-(1-carboxyvinyl)-alpha-D-glucosamine + phosphate</text>
        <dbReference type="Rhea" id="RHEA:18681"/>
        <dbReference type="ChEBI" id="CHEBI:43474"/>
        <dbReference type="ChEBI" id="CHEBI:57705"/>
        <dbReference type="ChEBI" id="CHEBI:58702"/>
        <dbReference type="ChEBI" id="CHEBI:68483"/>
        <dbReference type="EC" id="2.5.1.7"/>
    </reaction>
</comment>
<evidence type="ECO:0000256" key="12">
    <source>
        <dbReference type="HAMAP-Rule" id="MF_00111"/>
    </source>
</evidence>
<evidence type="ECO:0000256" key="2">
    <source>
        <dbReference type="ARBA" id="ARBA00004752"/>
    </source>
</evidence>
<comment type="similarity">
    <text evidence="10 12">Belongs to the EPSP synthase family. MurA subfamily.</text>
</comment>
<evidence type="ECO:0000313" key="14">
    <source>
        <dbReference type="EMBL" id="OWJ65168.1"/>
    </source>
</evidence>
<dbReference type="GO" id="GO:0071555">
    <property type="term" value="P:cell wall organization"/>
    <property type="evidence" value="ECO:0007669"/>
    <property type="project" value="UniProtKB-KW"/>
</dbReference>
<comment type="subcellular location">
    <subcellularLocation>
        <location evidence="1 12">Cytoplasm</location>
    </subcellularLocation>
</comment>
<evidence type="ECO:0000256" key="11">
    <source>
        <dbReference type="ARBA" id="ARBA00047527"/>
    </source>
</evidence>
<proteinExistence type="inferred from homology"/>
<comment type="pathway">
    <text evidence="2 12">Cell wall biogenesis; peptidoglycan biosynthesis.</text>
</comment>
<dbReference type="STRING" id="1122125.GCA_000423185_04964"/>